<gene>
    <name evidence="4" type="primary">LOC136078401</name>
</gene>
<dbReference type="Gene3D" id="1.10.10.60">
    <property type="entry name" value="Homeodomain-like"/>
    <property type="match status" value="1"/>
</dbReference>
<dbReference type="InterPro" id="IPR004875">
    <property type="entry name" value="DDE_SF_endonuclease_dom"/>
</dbReference>
<dbReference type="RefSeq" id="XP_065650244.1">
    <property type="nucleotide sequence ID" value="XM_065794172.1"/>
</dbReference>
<reference evidence="4" key="1">
    <citation type="submission" date="2025-08" db="UniProtKB">
        <authorList>
            <consortium name="RefSeq"/>
        </authorList>
    </citation>
    <scope>IDENTIFICATION</scope>
</reference>
<evidence type="ECO:0000256" key="1">
    <source>
        <dbReference type="SAM" id="MobiDB-lite"/>
    </source>
</evidence>
<dbReference type="Pfam" id="PF03184">
    <property type="entry name" value="DDE_1"/>
    <property type="match status" value="1"/>
</dbReference>
<dbReference type="InterPro" id="IPR050863">
    <property type="entry name" value="CenT-Element_Derived"/>
</dbReference>
<organism evidence="3 4">
    <name type="scientific">Hydra vulgaris</name>
    <name type="common">Hydra</name>
    <name type="synonym">Hydra attenuata</name>
    <dbReference type="NCBI Taxonomy" id="6087"/>
    <lineage>
        <taxon>Eukaryota</taxon>
        <taxon>Metazoa</taxon>
        <taxon>Cnidaria</taxon>
        <taxon>Hydrozoa</taxon>
        <taxon>Hydroidolina</taxon>
        <taxon>Anthoathecata</taxon>
        <taxon>Aplanulata</taxon>
        <taxon>Hydridae</taxon>
        <taxon>Hydra</taxon>
    </lineage>
</organism>
<name>A0ABM4BME7_HYDVU</name>
<proteinExistence type="predicted"/>
<evidence type="ECO:0000259" key="2">
    <source>
        <dbReference type="Pfam" id="PF03184"/>
    </source>
</evidence>
<dbReference type="InterPro" id="IPR036397">
    <property type="entry name" value="RNaseH_sf"/>
</dbReference>
<feature type="domain" description="DDE-1" evidence="2">
    <location>
        <begin position="151"/>
        <end position="274"/>
    </location>
</feature>
<dbReference type="Proteomes" id="UP001652625">
    <property type="component" value="Chromosome 03"/>
</dbReference>
<sequence length="469" mass="53738">MNSSLLKVVPKCQVARKYKDYTNNDLSKCLEEVKCKKLIQKQAAAKYGISRRTICYKLKGKHNFKPEFKIFPGPELVNSFLQRHPQLTSKFVPNLKKSRAMVNEKILKEYIQQLSKTVQNVLPSNIYNYDETNLTDDPGSKKCLVKRGNAAGKVLSPFVVYKAVNLWSSWCEGGPKRVRYFNTKSGWFDGAAFEEWFFSIVLPSLKKKLGYKVLLGDNLSSHISPKVINACEKNEILFVCLPPNNTHITQPLDVAFFKPLKTAWRRIITEYKVSPVGCTKASLEKQHFPELLNNLFIAIKPNQANNLKSGFRKCGIYPVNVNQLLTQFRERESYDKEFLEDSFKIFLQEEYKPLQSSETEKRKKKLSIPAGKSVGTADLEKFSNSFDIGSKLAKKTKLNEKTKSIKSKVQSEEAPKECHDHSSSSKSLSSIENKLVNRYNKNEKSSSENLKHVNFFFDKLQMPRKTVLM</sequence>
<protein>
    <submittedName>
        <fullName evidence="4">Uncharacterized protein LOC136078401</fullName>
    </submittedName>
</protein>
<dbReference type="PANTHER" id="PTHR19303:SF74">
    <property type="entry name" value="POGO TRANSPOSABLE ELEMENT WITH KRAB DOMAIN"/>
    <property type="match status" value="1"/>
</dbReference>
<keyword evidence="3" id="KW-1185">Reference proteome</keyword>
<dbReference type="SUPFAM" id="SSF46689">
    <property type="entry name" value="Homeodomain-like"/>
    <property type="match status" value="1"/>
</dbReference>
<feature type="region of interest" description="Disordered" evidence="1">
    <location>
        <begin position="399"/>
        <end position="432"/>
    </location>
</feature>
<evidence type="ECO:0000313" key="3">
    <source>
        <dbReference type="Proteomes" id="UP001652625"/>
    </source>
</evidence>
<dbReference type="InterPro" id="IPR009057">
    <property type="entry name" value="Homeodomain-like_sf"/>
</dbReference>
<feature type="compositionally biased region" description="Basic and acidic residues" evidence="1">
    <location>
        <begin position="399"/>
        <end position="423"/>
    </location>
</feature>
<accession>A0ABM4BME7</accession>
<evidence type="ECO:0000313" key="4">
    <source>
        <dbReference type="RefSeq" id="XP_065650244.1"/>
    </source>
</evidence>
<dbReference type="GeneID" id="136078401"/>
<dbReference type="Gene3D" id="3.30.420.10">
    <property type="entry name" value="Ribonuclease H-like superfamily/Ribonuclease H"/>
    <property type="match status" value="1"/>
</dbReference>
<dbReference type="PANTHER" id="PTHR19303">
    <property type="entry name" value="TRANSPOSON"/>
    <property type="match status" value="1"/>
</dbReference>